<keyword evidence="3" id="KW-1185">Reference proteome</keyword>
<gene>
    <name evidence="2" type="ORF">GETHOR_20170</name>
</gene>
<protein>
    <recommendedName>
        <fullName evidence="1">Hemerythrin-like domain-containing protein</fullName>
    </recommendedName>
</protein>
<evidence type="ECO:0000259" key="1">
    <source>
        <dbReference type="Pfam" id="PF01814"/>
    </source>
</evidence>
<dbReference type="Pfam" id="PF01814">
    <property type="entry name" value="Hemerythrin"/>
    <property type="match status" value="1"/>
</dbReference>
<proteinExistence type="predicted"/>
<reference evidence="3" key="1">
    <citation type="journal article" date="2023" name="Int. J. Syst. Evol. Microbiol.">
        <title>Mesoterricola silvestris gen. nov., sp. nov., Mesoterricola sediminis sp. nov., Geothrix oryzae sp. nov., Geothrix edaphica sp. nov., Geothrix rubra sp. nov., and Geothrix limicola sp. nov., six novel members of Acidobacteriota isolated from soils.</title>
        <authorList>
            <person name="Itoh H."/>
            <person name="Sugisawa Y."/>
            <person name="Mise K."/>
            <person name="Xu Z."/>
            <person name="Kuniyasu M."/>
            <person name="Ushijima N."/>
            <person name="Kawano K."/>
            <person name="Kobayashi E."/>
            <person name="Shiratori Y."/>
            <person name="Masuda Y."/>
            <person name="Senoo K."/>
        </authorList>
    </citation>
    <scope>NUCLEOTIDE SEQUENCE [LARGE SCALE GENOMIC DNA]</scope>
    <source>
        <strain evidence="3">Red222</strain>
    </source>
</reference>
<dbReference type="RefSeq" id="WP_286353637.1">
    <property type="nucleotide sequence ID" value="NZ_AP027079.1"/>
</dbReference>
<dbReference type="Proteomes" id="UP001242010">
    <property type="component" value="Chromosome"/>
</dbReference>
<name>A0ABN6UY54_9BACT</name>
<dbReference type="InterPro" id="IPR012312">
    <property type="entry name" value="Hemerythrin-like"/>
</dbReference>
<dbReference type="EMBL" id="AP027079">
    <property type="protein sequence ID" value="BDU69916.1"/>
    <property type="molecule type" value="Genomic_DNA"/>
</dbReference>
<evidence type="ECO:0000313" key="3">
    <source>
        <dbReference type="Proteomes" id="UP001242010"/>
    </source>
</evidence>
<evidence type="ECO:0000313" key="2">
    <source>
        <dbReference type="EMBL" id="BDU69916.1"/>
    </source>
</evidence>
<feature type="domain" description="Hemerythrin-like" evidence="1">
    <location>
        <begin position="21"/>
        <end position="141"/>
    </location>
</feature>
<dbReference type="Gene3D" id="1.20.120.520">
    <property type="entry name" value="nmb1532 protein domain like"/>
    <property type="match status" value="1"/>
</dbReference>
<accession>A0ABN6UY54</accession>
<organism evidence="2 3">
    <name type="scientific">Geothrix oryzae</name>
    <dbReference type="NCBI Taxonomy" id="2927975"/>
    <lineage>
        <taxon>Bacteria</taxon>
        <taxon>Pseudomonadati</taxon>
        <taxon>Acidobacteriota</taxon>
        <taxon>Holophagae</taxon>
        <taxon>Holophagales</taxon>
        <taxon>Holophagaceae</taxon>
        <taxon>Geothrix</taxon>
    </lineage>
</organism>
<sequence length="170" mass="18970">MSEFSQRPPADDPRDRSLTAGLAADHRAIDGLFIEAQTAMEDGLPDGAHRALDRIWMRLAVHIRAEHKVVFPALAQGQPDLQTALQALREDHDFFMATLATAVQGLRGPSPDLTSARAAMEAVQLRLTAHNALEEDRIYPEADRLPGAERTWIIREVARELAFLPRRHEP</sequence>